<comment type="caution">
    <text evidence="2">The sequence shown here is derived from an EMBL/GenBank/DDBJ whole genome shotgun (WGS) entry which is preliminary data.</text>
</comment>
<evidence type="ECO:0000256" key="1">
    <source>
        <dbReference type="SAM" id="Coils"/>
    </source>
</evidence>
<feature type="coiled-coil region" evidence="1">
    <location>
        <begin position="126"/>
        <end position="153"/>
    </location>
</feature>
<dbReference type="EMBL" id="BARS01002213">
    <property type="protein sequence ID" value="GAF82887.1"/>
    <property type="molecule type" value="Genomic_DNA"/>
</dbReference>
<proteinExistence type="predicted"/>
<feature type="non-terminal residue" evidence="2">
    <location>
        <position position="1"/>
    </location>
</feature>
<dbReference type="AlphaFoldDB" id="X0T3Y7"/>
<sequence>GTMQAKKLIEERSGEFPDEFKELVLRWEYRIQNYNSRKQHLSAFDIVLICIYFIFNKGKINFFLNAFHYVIDKENSYFSKHRKKLIALEYITEYQKTANSFKEINVTPKGRERAEKLIYLMKRDYNEKFQKLISEWEERYDEYLKIIKKENQDSNF</sequence>
<reference evidence="2" key="1">
    <citation type="journal article" date="2014" name="Front. Microbiol.">
        <title>High frequency of phylogenetically diverse reductive dehalogenase-homologous genes in deep subseafloor sedimentary metagenomes.</title>
        <authorList>
            <person name="Kawai M."/>
            <person name="Futagami T."/>
            <person name="Toyoda A."/>
            <person name="Takaki Y."/>
            <person name="Nishi S."/>
            <person name="Hori S."/>
            <person name="Arai W."/>
            <person name="Tsubouchi T."/>
            <person name="Morono Y."/>
            <person name="Uchiyama I."/>
            <person name="Ito T."/>
            <person name="Fujiyama A."/>
            <person name="Inagaki F."/>
            <person name="Takami H."/>
        </authorList>
    </citation>
    <scope>NUCLEOTIDE SEQUENCE</scope>
    <source>
        <strain evidence="2">Expedition CK06-06</strain>
    </source>
</reference>
<protein>
    <submittedName>
        <fullName evidence="2">Uncharacterized protein</fullName>
    </submittedName>
</protein>
<name>X0T3Y7_9ZZZZ</name>
<keyword evidence="1" id="KW-0175">Coiled coil</keyword>
<accession>X0T3Y7</accession>
<gene>
    <name evidence="2" type="ORF">S01H1_04167</name>
</gene>
<evidence type="ECO:0000313" key="2">
    <source>
        <dbReference type="EMBL" id="GAF82887.1"/>
    </source>
</evidence>
<organism evidence="2">
    <name type="scientific">marine sediment metagenome</name>
    <dbReference type="NCBI Taxonomy" id="412755"/>
    <lineage>
        <taxon>unclassified sequences</taxon>
        <taxon>metagenomes</taxon>
        <taxon>ecological metagenomes</taxon>
    </lineage>
</organism>